<evidence type="ECO:0000256" key="2">
    <source>
        <dbReference type="SAM" id="Phobius"/>
    </source>
</evidence>
<proteinExistence type="predicted"/>
<feature type="region of interest" description="Disordered" evidence="1">
    <location>
        <begin position="386"/>
        <end position="453"/>
    </location>
</feature>
<keyword evidence="2" id="KW-0812">Transmembrane</keyword>
<evidence type="ECO:0000256" key="1">
    <source>
        <dbReference type="SAM" id="MobiDB-lite"/>
    </source>
</evidence>
<feature type="transmembrane region" description="Helical" evidence="2">
    <location>
        <begin position="363"/>
        <end position="382"/>
    </location>
</feature>
<dbReference type="RefSeq" id="WP_163678714.1">
    <property type="nucleotide sequence ID" value="NZ_AP022570.1"/>
</dbReference>
<dbReference type="EMBL" id="AP022570">
    <property type="protein sequence ID" value="BBX53968.1"/>
    <property type="molecule type" value="Genomic_DNA"/>
</dbReference>
<feature type="transmembrane region" description="Helical" evidence="2">
    <location>
        <begin position="147"/>
        <end position="166"/>
    </location>
</feature>
<reference evidence="3 4" key="1">
    <citation type="journal article" date="2019" name="Emerg. Microbes Infect.">
        <title>Comprehensive subspecies identification of 175 nontuberculous mycobacteria species based on 7547 genomic profiles.</title>
        <authorList>
            <person name="Matsumoto Y."/>
            <person name="Kinjo T."/>
            <person name="Motooka D."/>
            <person name="Nabeya D."/>
            <person name="Jung N."/>
            <person name="Uechi K."/>
            <person name="Horii T."/>
            <person name="Iida T."/>
            <person name="Fujita J."/>
            <person name="Nakamura S."/>
        </authorList>
    </citation>
    <scope>NUCLEOTIDE SEQUENCE [LARGE SCALE GENOMIC DNA]</scope>
    <source>
        <strain evidence="3 4">JCM 12603</strain>
    </source>
</reference>
<sequence length="542" mass="55656">MTRRPHPGGAPRPASGTRQARDLLRVAFGPSIVALVVIAAVVLLQLLIANSDMTGAFGAIASMWLAVHQVPVSIAGSALGVMPLLPVLAMIYGTARTTAAATTSASWFVMRWVVASAIGGPILIAALCLAVIHDAASVLTDLQTPDALRAFGGVLVVHAIGAVAGVGSRIGRRLLRSSPLPSWLFDAVRAAAAGVLALMGLSGVITAGSLVVHWSTMHELYAITDSVFGQLSLTVLSVLYVPNVMVGAAAVVVGSSAHVGLATFSSFTVFGGDIPALPILAAAPTPPLGPVWVALMIVAAVSGVALGQQCARRPLPPLTALAKVAVAAALAAVTMAVLGYAGGGTLGNFGEVGVDQATFGPAVFLWFAGIGGLTVAMSGGLAPRVRRPAVKSEPEPTPRDESDDVLVADADEVRSGGEMRAAESPATEQVDVTSGEPAAAAMGESGRRKPDREEMDLEEIDPEEHFVVDEADHRSVVDEANGRGVVDEADRRSVVDEAAGWGVVEDPEEHFVVDEANGRGVVDEADGRSVVDEPGDHRRGTE</sequence>
<dbReference type="KEGG" id="mpof:MPOR_49940"/>
<feature type="compositionally biased region" description="Basic and acidic residues" evidence="1">
    <location>
        <begin position="390"/>
        <end position="400"/>
    </location>
</feature>
<feature type="region of interest" description="Disordered" evidence="1">
    <location>
        <begin position="518"/>
        <end position="542"/>
    </location>
</feature>
<feature type="transmembrane region" description="Helical" evidence="2">
    <location>
        <begin position="68"/>
        <end position="92"/>
    </location>
</feature>
<keyword evidence="2" id="KW-1133">Transmembrane helix</keyword>
<organism evidence="3 4">
    <name type="scientific">Mycolicibacterium poriferae</name>
    <dbReference type="NCBI Taxonomy" id="39694"/>
    <lineage>
        <taxon>Bacteria</taxon>
        <taxon>Bacillati</taxon>
        <taxon>Actinomycetota</taxon>
        <taxon>Actinomycetes</taxon>
        <taxon>Mycobacteriales</taxon>
        <taxon>Mycobacteriaceae</taxon>
        <taxon>Mycolicibacterium</taxon>
    </lineage>
</organism>
<feature type="compositionally biased region" description="Basic and acidic residues" evidence="1">
    <location>
        <begin position="411"/>
        <end position="421"/>
    </location>
</feature>
<keyword evidence="4" id="KW-1185">Reference proteome</keyword>
<keyword evidence="2" id="KW-0472">Membrane</keyword>
<dbReference type="Pfam" id="PF19877">
    <property type="entry name" value="DUF6350"/>
    <property type="match status" value="1"/>
</dbReference>
<feature type="transmembrane region" description="Helical" evidence="2">
    <location>
        <begin position="187"/>
        <end position="214"/>
    </location>
</feature>
<feature type="transmembrane region" description="Helical" evidence="2">
    <location>
        <begin position="290"/>
        <end position="308"/>
    </location>
</feature>
<feature type="compositionally biased region" description="Acidic residues" evidence="1">
    <location>
        <begin position="401"/>
        <end position="410"/>
    </location>
</feature>
<feature type="transmembrane region" description="Helical" evidence="2">
    <location>
        <begin position="26"/>
        <end position="48"/>
    </location>
</feature>
<feature type="transmembrane region" description="Helical" evidence="2">
    <location>
        <begin position="112"/>
        <end position="132"/>
    </location>
</feature>
<evidence type="ECO:0000313" key="3">
    <source>
        <dbReference type="EMBL" id="BBX53968.1"/>
    </source>
</evidence>
<protein>
    <submittedName>
        <fullName evidence="3">Uncharacterized protein</fullName>
    </submittedName>
</protein>
<accession>A0A6N4VIM2</accession>
<name>A0A6N4VIM2_9MYCO</name>
<evidence type="ECO:0000313" key="4">
    <source>
        <dbReference type="Proteomes" id="UP000466785"/>
    </source>
</evidence>
<dbReference type="AlphaFoldDB" id="A0A6N4VIM2"/>
<dbReference type="InterPro" id="IPR045931">
    <property type="entry name" value="DUF6350"/>
</dbReference>
<feature type="transmembrane region" description="Helical" evidence="2">
    <location>
        <begin position="320"/>
        <end position="343"/>
    </location>
</feature>
<gene>
    <name evidence="3" type="ORF">MPOR_49940</name>
</gene>
<dbReference type="Proteomes" id="UP000466785">
    <property type="component" value="Chromosome"/>
</dbReference>